<feature type="compositionally biased region" description="Basic and acidic residues" evidence="1">
    <location>
        <begin position="362"/>
        <end position="378"/>
    </location>
</feature>
<dbReference type="EMBL" id="JABMIG020000126">
    <property type="protein sequence ID" value="KAL3790521.1"/>
    <property type="molecule type" value="Genomic_DNA"/>
</dbReference>
<sequence length="778" mass="86026">MNMRSRPVRSKRQRHNLYHSILPVLTILVSDQTTVVNALLATGQTLRLQPLSPQRDQYLSQRSRHLFSRIDFHTVSASLLGTNKSCYSMSKISHLNEISKKRCVLTGRRATKAVDSGGLAMNLNSNSSDEPERSNEGDRSKKEKGREVNRSKANKRNKSDDSERVSHKGKAADKSAAGSSDPVVSVSEAMDSGTVKRQRRRNFKMNGKYSRKRRQRPVVGVKQSNTAKSDNSSLKKVRTKNEDATKAKGLSLTKTSSNEESYSGKIRTSYGQNSLKKFSGGSQQQIQPSNYTTLSTIAITNDELTKRVVQLETLVSSQVSEVQKLRREMDEMVKAIGVFANVIDLLREAGLRLDDDEDKVSEIHDVSEHGGEGTDKNKLRSRSRLPKEGASSSQQQKTLFEDDMEIFGAAPTTVTDAADAAGASILSAILAGKRRMLVDVRDAELTRDPALFVEFIELAILPVAAGLEGLDGDEYVRNRVKIVFPTVKDLMTYRKSMALAAPEVVALSTLGLDPVEERDNLIVVIAPSPDDIPGCTMMQKLLERTDPSYFEPELRISQPVVIINHHMMPVDTGKVGKFTVVYHLRLLSVQYMTGDISPEYISESAKADRTDDEDDQPDRSDEEDSALEAAMTHAREIGVHQGVTRAMVIRAYPKPWHVFVDTSPDTDADFEVAATFDSEPSQEDVNYSIVECLEGSEREDELVAQQMQAALDAGQLTRVSEMLGISPTSIAEAVGVPGPEISDSGDGKLDTKKNSSNPGEVNDWDDLYYDDWFNEDSV</sequence>
<evidence type="ECO:0000313" key="4">
    <source>
        <dbReference type="Proteomes" id="UP001516023"/>
    </source>
</evidence>
<dbReference type="InterPro" id="IPR018962">
    <property type="entry name" value="DUF1995"/>
</dbReference>
<gene>
    <name evidence="3" type="ORF">HJC23_007670</name>
</gene>
<accession>A0ABD3PT95</accession>
<feature type="region of interest" description="Disordered" evidence="1">
    <location>
        <begin position="115"/>
        <end position="265"/>
    </location>
</feature>
<feature type="region of interest" description="Disordered" evidence="1">
    <location>
        <begin position="362"/>
        <end position="396"/>
    </location>
</feature>
<comment type="caution">
    <text evidence="3">The sequence shown here is derived from an EMBL/GenBank/DDBJ whole genome shotgun (WGS) entry which is preliminary data.</text>
</comment>
<protein>
    <recommendedName>
        <fullName evidence="2">DUF1995 domain-containing protein</fullName>
    </recommendedName>
</protein>
<evidence type="ECO:0000256" key="1">
    <source>
        <dbReference type="SAM" id="MobiDB-lite"/>
    </source>
</evidence>
<evidence type="ECO:0000259" key="2">
    <source>
        <dbReference type="Pfam" id="PF09353"/>
    </source>
</evidence>
<feature type="compositionally biased region" description="Polar residues" evidence="1">
    <location>
        <begin position="222"/>
        <end position="234"/>
    </location>
</feature>
<dbReference type="Proteomes" id="UP001516023">
    <property type="component" value="Unassembled WGS sequence"/>
</dbReference>
<feature type="region of interest" description="Disordered" evidence="1">
    <location>
        <begin position="734"/>
        <end position="765"/>
    </location>
</feature>
<feature type="region of interest" description="Disordered" evidence="1">
    <location>
        <begin position="602"/>
        <end position="626"/>
    </location>
</feature>
<keyword evidence="4" id="KW-1185">Reference proteome</keyword>
<dbReference type="Pfam" id="PF09353">
    <property type="entry name" value="DUF1995"/>
    <property type="match status" value="1"/>
</dbReference>
<feature type="compositionally biased region" description="Acidic residues" evidence="1">
    <location>
        <begin position="610"/>
        <end position="626"/>
    </location>
</feature>
<dbReference type="AlphaFoldDB" id="A0ABD3PT95"/>
<feature type="domain" description="DUF1995" evidence="2">
    <location>
        <begin position="411"/>
        <end position="685"/>
    </location>
</feature>
<feature type="compositionally biased region" description="Basic and acidic residues" evidence="1">
    <location>
        <begin position="130"/>
        <end position="150"/>
    </location>
</feature>
<proteinExistence type="predicted"/>
<feature type="compositionally biased region" description="Polar residues" evidence="1">
    <location>
        <begin position="252"/>
        <end position="261"/>
    </location>
</feature>
<reference evidence="3 4" key="1">
    <citation type="journal article" date="2020" name="G3 (Bethesda)">
        <title>Improved Reference Genome for Cyclotella cryptica CCMP332, a Model for Cell Wall Morphogenesis, Salinity Adaptation, and Lipid Production in Diatoms (Bacillariophyta).</title>
        <authorList>
            <person name="Roberts W.R."/>
            <person name="Downey K.M."/>
            <person name="Ruck E.C."/>
            <person name="Traller J.C."/>
            <person name="Alverson A.J."/>
        </authorList>
    </citation>
    <scope>NUCLEOTIDE SEQUENCE [LARGE SCALE GENOMIC DNA]</scope>
    <source>
        <strain evidence="3 4">CCMP332</strain>
    </source>
</reference>
<feature type="compositionally biased region" description="Basic and acidic residues" evidence="1">
    <location>
        <begin position="157"/>
        <end position="173"/>
    </location>
</feature>
<organism evidence="3 4">
    <name type="scientific">Cyclotella cryptica</name>
    <dbReference type="NCBI Taxonomy" id="29204"/>
    <lineage>
        <taxon>Eukaryota</taxon>
        <taxon>Sar</taxon>
        <taxon>Stramenopiles</taxon>
        <taxon>Ochrophyta</taxon>
        <taxon>Bacillariophyta</taxon>
        <taxon>Coscinodiscophyceae</taxon>
        <taxon>Thalassiosirophycidae</taxon>
        <taxon>Stephanodiscales</taxon>
        <taxon>Stephanodiscaceae</taxon>
        <taxon>Cyclotella</taxon>
    </lineage>
</organism>
<name>A0ABD3PT95_9STRA</name>
<evidence type="ECO:0000313" key="3">
    <source>
        <dbReference type="EMBL" id="KAL3790521.1"/>
    </source>
</evidence>
<feature type="compositionally biased region" description="Basic residues" evidence="1">
    <location>
        <begin position="196"/>
        <end position="216"/>
    </location>
</feature>